<keyword evidence="2" id="KW-0472">Membrane</keyword>
<accession>A0A9W4U8Q2</accession>
<gene>
    <name evidence="3" type="ORF">PDIGIT_LOCUS4796</name>
</gene>
<name>A0A9W4U8Q2_9PLEO</name>
<keyword evidence="4" id="KW-1185">Reference proteome</keyword>
<dbReference type="Proteomes" id="UP001152607">
    <property type="component" value="Unassembled WGS sequence"/>
</dbReference>
<reference evidence="3" key="1">
    <citation type="submission" date="2023-01" db="EMBL/GenBank/DDBJ databases">
        <authorList>
            <person name="Van Ghelder C."/>
            <person name="Rancurel C."/>
        </authorList>
    </citation>
    <scope>NUCLEOTIDE SEQUENCE</scope>
    <source>
        <strain evidence="3">CNCM I-4278</strain>
    </source>
</reference>
<sequence length="289" mass="30988">MLEASIFSNIYNSLYAGHGPLSGYFDPKCVPTGRPVADLHDLNWFDYYYSPAICPYGWETATTLGSTVFGYSAKADLGPETTAVACCPSDYTYSQYGHACMSSGTRDQVIQYILPATQDGTVYPGSVSFSTLPSDTWFRANGIQAWRQSTDNAVLDAAAAQSSTIIRTTPSSTPASTPATTTPSSPSPPSSQSSIPDSGIARSTKLGLAVGLPVAALVAILIAILLIYRRRRTRSAELADTQYAPQVQEKPPAQQYASYEIAGAEVVHELGSEQYHELPPNHQVTSVRS</sequence>
<organism evidence="3 4">
    <name type="scientific">Periconia digitata</name>
    <dbReference type="NCBI Taxonomy" id="1303443"/>
    <lineage>
        <taxon>Eukaryota</taxon>
        <taxon>Fungi</taxon>
        <taxon>Dikarya</taxon>
        <taxon>Ascomycota</taxon>
        <taxon>Pezizomycotina</taxon>
        <taxon>Dothideomycetes</taxon>
        <taxon>Pleosporomycetidae</taxon>
        <taxon>Pleosporales</taxon>
        <taxon>Massarineae</taxon>
        <taxon>Periconiaceae</taxon>
        <taxon>Periconia</taxon>
    </lineage>
</organism>
<evidence type="ECO:0000256" key="2">
    <source>
        <dbReference type="SAM" id="Phobius"/>
    </source>
</evidence>
<dbReference type="EMBL" id="CAOQHR010000003">
    <property type="protein sequence ID" value="CAI6331767.1"/>
    <property type="molecule type" value="Genomic_DNA"/>
</dbReference>
<keyword evidence="2" id="KW-0812">Transmembrane</keyword>
<comment type="caution">
    <text evidence="3">The sequence shown here is derived from an EMBL/GenBank/DDBJ whole genome shotgun (WGS) entry which is preliminary data.</text>
</comment>
<protein>
    <submittedName>
        <fullName evidence="3">Uncharacterized protein</fullName>
    </submittedName>
</protein>
<evidence type="ECO:0000313" key="4">
    <source>
        <dbReference type="Proteomes" id="UP001152607"/>
    </source>
</evidence>
<evidence type="ECO:0000256" key="1">
    <source>
        <dbReference type="SAM" id="MobiDB-lite"/>
    </source>
</evidence>
<keyword evidence="2" id="KW-1133">Transmembrane helix</keyword>
<proteinExistence type="predicted"/>
<feature type="region of interest" description="Disordered" evidence="1">
    <location>
        <begin position="165"/>
        <end position="198"/>
    </location>
</feature>
<evidence type="ECO:0000313" key="3">
    <source>
        <dbReference type="EMBL" id="CAI6331767.1"/>
    </source>
</evidence>
<feature type="transmembrane region" description="Helical" evidence="2">
    <location>
        <begin position="206"/>
        <end position="228"/>
    </location>
</feature>
<feature type="compositionally biased region" description="Low complexity" evidence="1">
    <location>
        <begin position="165"/>
        <end position="196"/>
    </location>
</feature>
<dbReference type="OrthoDB" id="4770059at2759"/>
<dbReference type="AlphaFoldDB" id="A0A9W4U8Q2"/>